<evidence type="ECO:0000313" key="2">
    <source>
        <dbReference type="Proteomes" id="UP000346198"/>
    </source>
</evidence>
<dbReference type="Proteomes" id="UP000346198">
    <property type="component" value="Unassembled WGS sequence"/>
</dbReference>
<dbReference type="Gene3D" id="3.40.50.1000">
    <property type="entry name" value="HAD superfamily/HAD-like"/>
    <property type="match status" value="1"/>
</dbReference>
<proteinExistence type="predicted"/>
<dbReference type="PANTHER" id="PTHR46191">
    <property type="match status" value="1"/>
</dbReference>
<gene>
    <name evidence="1" type="ORF">SCARR_01485</name>
</gene>
<organism evidence="1 2">
    <name type="scientific">Pontiella sulfatireligans</name>
    <dbReference type="NCBI Taxonomy" id="2750658"/>
    <lineage>
        <taxon>Bacteria</taxon>
        <taxon>Pseudomonadati</taxon>
        <taxon>Kiritimatiellota</taxon>
        <taxon>Kiritimatiellia</taxon>
        <taxon>Kiritimatiellales</taxon>
        <taxon>Pontiellaceae</taxon>
        <taxon>Pontiella</taxon>
    </lineage>
</organism>
<dbReference type="SFLD" id="SFLDS00003">
    <property type="entry name" value="Haloacid_Dehalogenase"/>
    <property type="match status" value="1"/>
</dbReference>
<dbReference type="Pfam" id="PF00702">
    <property type="entry name" value="Hydrolase"/>
    <property type="match status" value="1"/>
</dbReference>
<dbReference type="SUPFAM" id="SSF56784">
    <property type="entry name" value="HAD-like"/>
    <property type="match status" value="1"/>
</dbReference>
<dbReference type="PANTHER" id="PTHR46191:SF2">
    <property type="entry name" value="HALOACID DEHALOGENASE-LIKE HYDROLASE DOMAIN-CONTAINING PROTEIN 3"/>
    <property type="match status" value="1"/>
</dbReference>
<sequence>MMGHMNPLADTILKNCPPLAPLPTDAEAKLNKLSGIKAVLFDVYGTLFVSGSGDVGTAAATDTAEALTQALVVSGFEGKMEQAGLIGKDMLKAEILEWHKAGREAGADCPEVEISKVWKKIIDALRHTGTLKPAEIDFDQIRRLGLEYECRVNPVFPMPGSSETIARIKEKGMALGIVSNAQFYTPLLFSAFFERSVENCGFDPECCIWSYKELKAKPSTALFPKAGKFLQQNHGIELHETAYVGNDMLNDIYCAKEAGCQTVLFAGDKRSLRMRENDERCLAIEPDAVVTSLPQLLEIL</sequence>
<accession>A0A6C2UJ02</accession>
<reference evidence="1 2" key="1">
    <citation type="submission" date="2019-04" db="EMBL/GenBank/DDBJ databases">
        <authorList>
            <person name="Van Vliet M D."/>
        </authorList>
    </citation>
    <scope>NUCLEOTIDE SEQUENCE [LARGE SCALE GENOMIC DNA]</scope>
    <source>
        <strain evidence="1 2">F21</strain>
    </source>
</reference>
<dbReference type="AlphaFoldDB" id="A0A6C2UJ02"/>
<evidence type="ECO:0008006" key="3">
    <source>
        <dbReference type="Google" id="ProtNLM"/>
    </source>
</evidence>
<protein>
    <recommendedName>
        <fullName evidence="3">Phosphoglycolate phosphatase</fullName>
    </recommendedName>
</protein>
<dbReference type="InterPro" id="IPR036412">
    <property type="entry name" value="HAD-like_sf"/>
</dbReference>
<dbReference type="EMBL" id="CAAHFH010000001">
    <property type="protein sequence ID" value="VGO19427.1"/>
    <property type="molecule type" value="Genomic_DNA"/>
</dbReference>
<dbReference type="InterPro" id="IPR051828">
    <property type="entry name" value="HAD-like_hydrolase_domain"/>
</dbReference>
<name>A0A6C2UJ02_9BACT</name>
<keyword evidence="2" id="KW-1185">Reference proteome</keyword>
<dbReference type="SFLD" id="SFLDG01129">
    <property type="entry name" value="C1.5:_HAD__Beta-PGM__Phosphata"/>
    <property type="match status" value="1"/>
</dbReference>
<evidence type="ECO:0000313" key="1">
    <source>
        <dbReference type="EMBL" id="VGO19427.1"/>
    </source>
</evidence>
<dbReference type="InterPro" id="IPR023214">
    <property type="entry name" value="HAD_sf"/>
</dbReference>